<evidence type="ECO:0000313" key="2">
    <source>
        <dbReference type="EMBL" id="KAL3815528.1"/>
    </source>
</evidence>
<reference evidence="2 3" key="1">
    <citation type="submission" date="2024-10" db="EMBL/GenBank/DDBJ databases">
        <title>Updated reference genomes for cyclostephanoid diatoms.</title>
        <authorList>
            <person name="Roberts W.R."/>
            <person name="Alverson A.J."/>
        </authorList>
    </citation>
    <scope>NUCLEOTIDE SEQUENCE [LARGE SCALE GENOMIC DNA]</scope>
    <source>
        <strain evidence="2 3">AJA228-03</strain>
    </source>
</reference>
<feature type="compositionally biased region" description="Basic residues" evidence="1">
    <location>
        <begin position="16"/>
        <end position="29"/>
    </location>
</feature>
<dbReference type="AlphaFoldDB" id="A0ABD3RRM2"/>
<name>A0ABD3RRM2_9STRA</name>
<evidence type="ECO:0000313" key="3">
    <source>
        <dbReference type="Proteomes" id="UP001530377"/>
    </source>
</evidence>
<protein>
    <submittedName>
        <fullName evidence="2">Uncharacterized protein</fullName>
    </submittedName>
</protein>
<sequence length="361" mass="41049">MQPSSIRSGVNDQIGHRRLGLRGRSRNRGSNRVEQYSDPKTVEARTTDFLSIAIGDGARARMRCQFVYIMGVEGAMHHGVTPVIEALAKRQVDPETGRQYHVEANPIYLEVGLFGWTSNIQRKWGFTVTPKIDDPLLVQRVVEESCPDDGNKHVMIEWASLPSGQEDDWRSYRVHRQHDWQSMSPDEIANSDKALQHPMNVTAFVQAYSPYVDIKFLVIHRPFLETIASHHEWDGGALTHSNVIHGFLLIIRRFLDANPIDKVTGGRLWTLLCLERIMAKNYEHEGDVDLARQNMLSHVAEFLGWPVSECNDCFKKWHESTKDPYKKLGNNADAVLQHAKQLEGVWPPLGDEGVVGQQCRI</sequence>
<comment type="caution">
    <text evidence="2">The sequence shown here is derived from an EMBL/GenBank/DDBJ whole genome shotgun (WGS) entry which is preliminary data.</text>
</comment>
<keyword evidence="3" id="KW-1185">Reference proteome</keyword>
<evidence type="ECO:0000256" key="1">
    <source>
        <dbReference type="SAM" id="MobiDB-lite"/>
    </source>
</evidence>
<dbReference type="Proteomes" id="UP001530377">
    <property type="component" value="Unassembled WGS sequence"/>
</dbReference>
<feature type="region of interest" description="Disordered" evidence="1">
    <location>
        <begin position="1"/>
        <end position="40"/>
    </location>
</feature>
<proteinExistence type="predicted"/>
<organism evidence="2 3">
    <name type="scientific">Cyclostephanos tholiformis</name>
    <dbReference type="NCBI Taxonomy" id="382380"/>
    <lineage>
        <taxon>Eukaryota</taxon>
        <taxon>Sar</taxon>
        <taxon>Stramenopiles</taxon>
        <taxon>Ochrophyta</taxon>
        <taxon>Bacillariophyta</taxon>
        <taxon>Coscinodiscophyceae</taxon>
        <taxon>Thalassiosirophycidae</taxon>
        <taxon>Stephanodiscales</taxon>
        <taxon>Stephanodiscaceae</taxon>
        <taxon>Cyclostephanos</taxon>
    </lineage>
</organism>
<gene>
    <name evidence="2" type="ORF">ACHAXA_007384</name>
</gene>
<accession>A0ABD3RRM2</accession>
<feature type="compositionally biased region" description="Polar residues" evidence="1">
    <location>
        <begin position="1"/>
        <end position="11"/>
    </location>
</feature>
<dbReference type="EMBL" id="JALLPB020000195">
    <property type="protein sequence ID" value="KAL3815528.1"/>
    <property type="molecule type" value="Genomic_DNA"/>
</dbReference>